<dbReference type="RefSeq" id="WP_163735607.1">
    <property type="nucleotide sequence ID" value="NZ_AP022610.1"/>
</dbReference>
<evidence type="ECO:0000313" key="3">
    <source>
        <dbReference type="Proteomes" id="UP000466517"/>
    </source>
</evidence>
<evidence type="ECO:0000256" key="1">
    <source>
        <dbReference type="SAM" id="MobiDB-lite"/>
    </source>
</evidence>
<organism evidence="2 3">
    <name type="scientific">Mycolicibacterium madagascariense</name>
    <dbReference type="NCBI Taxonomy" id="212765"/>
    <lineage>
        <taxon>Bacteria</taxon>
        <taxon>Bacillati</taxon>
        <taxon>Actinomycetota</taxon>
        <taxon>Actinomycetes</taxon>
        <taxon>Mycobacteriales</taxon>
        <taxon>Mycobacteriaceae</taxon>
        <taxon>Mycolicibacterium</taxon>
    </lineage>
</organism>
<reference evidence="2 3" key="1">
    <citation type="journal article" date="2019" name="Emerg. Microbes Infect.">
        <title>Comprehensive subspecies identification of 175 nontuberculous mycobacteria species based on 7547 genomic profiles.</title>
        <authorList>
            <person name="Matsumoto Y."/>
            <person name="Kinjo T."/>
            <person name="Motooka D."/>
            <person name="Nabeya D."/>
            <person name="Jung N."/>
            <person name="Uechi K."/>
            <person name="Horii T."/>
            <person name="Iida T."/>
            <person name="Fujita J."/>
            <person name="Nakamura S."/>
        </authorList>
    </citation>
    <scope>NUCLEOTIDE SEQUENCE [LARGE SCALE GENOMIC DNA]</scope>
    <source>
        <strain evidence="2 3">JCM 13574</strain>
    </source>
</reference>
<accession>A0A7I7XEE2</accession>
<name>A0A7I7XEE2_9MYCO</name>
<dbReference type="EMBL" id="AP022610">
    <property type="protein sequence ID" value="BBZ27567.1"/>
    <property type="molecule type" value="Genomic_DNA"/>
</dbReference>
<protein>
    <submittedName>
        <fullName evidence="2">Uncharacterized protein</fullName>
    </submittedName>
</protein>
<feature type="region of interest" description="Disordered" evidence="1">
    <location>
        <begin position="63"/>
        <end position="96"/>
    </location>
</feature>
<sequence>MEVVVDGDDVSPVEVDGEVVDGSLVERDGALVDGEPVDGVLVDGVLVDGKPVDSAGDECLVPVERPADSGSTPGVVASSAEEGEVLVSERADPEVP</sequence>
<dbReference type="KEGG" id="mmag:MMAD_18620"/>
<keyword evidence="3" id="KW-1185">Reference proteome</keyword>
<gene>
    <name evidence="2" type="ORF">MMAD_18620</name>
</gene>
<evidence type="ECO:0000313" key="2">
    <source>
        <dbReference type="EMBL" id="BBZ27567.1"/>
    </source>
</evidence>
<proteinExistence type="predicted"/>
<feature type="compositionally biased region" description="Basic and acidic residues" evidence="1">
    <location>
        <begin position="87"/>
        <end position="96"/>
    </location>
</feature>
<dbReference type="AlphaFoldDB" id="A0A7I7XEE2"/>
<dbReference type="Proteomes" id="UP000466517">
    <property type="component" value="Chromosome"/>
</dbReference>